<dbReference type="KEGG" id="pno:SNOG_02991"/>
<dbReference type="Proteomes" id="UP000001055">
    <property type="component" value="Unassembled WGS sequence"/>
</dbReference>
<proteinExistence type="predicted"/>
<dbReference type="EMBL" id="CH445328">
    <property type="protein sequence ID" value="EAT89722.1"/>
    <property type="molecule type" value="Genomic_DNA"/>
</dbReference>
<organism evidence="1 2">
    <name type="scientific">Phaeosphaeria nodorum (strain SN15 / ATCC MYA-4574 / FGSC 10173)</name>
    <name type="common">Glume blotch fungus</name>
    <name type="synonym">Parastagonospora nodorum</name>
    <dbReference type="NCBI Taxonomy" id="321614"/>
    <lineage>
        <taxon>Eukaryota</taxon>
        <taxon>Fungi</taxon>
        <taxon>Dikarya</taxon>
        <taxon>Ascomycota</taxon>
        <taxon>Pezizomycotina</taxon>
        <taxon>Dothideomycetes</taxon>
        <taxon>Pleosporomycetidae</taxon>
        <taxon>Pleosporales</taxon>
        <taxon>Pleosporineae</taxon>
        <taxon>Phaeosphaeriaceae</taxon>
        <taxon>Parastagonospora</taxon>
    </lineage>
</organism>
<dbReference type="AlphaFoldDB" id="Q0UZ23"/>
<dbReference type="RefSeq" id="XP_001793581.1">
    <property type="nucleotide sequence ID" value="XM_001793529.1"/>
</dbReference>
<protein>
    <submittedName>
        <fullName evidence="1">Uncharacterized protein</fullName>
    </submittedName>
</protein>
<dbReference type="InParanoid" id="Q0UZ23"/>
<evidence type="ECO:0000313" key="2">
    <source>
        <dbReference type="Proteomes" id="UP000001055"/>
    </source>
</evidence>
<reference evidence="2" key="1">
    <citation type="journal article" date="2007" name="Plant Cell">
        <title>Dothideomycete-plant interactions illuminated by genome sequencing and EST analysis of the wheat pathogen Stagonospora nodorum.</title>
        <authorList>
            <person name="Hane J.K."/>
            <person name="Lowe R.G."/>
            <person name="Solomon P.S."/>
            <person name="Tan K.C."/>
            <person name="Schoch C.L."/>
            <person name="Spatafora J.W."/>
            <person name="Crous P.W."/>
            <person name="Kodira C."/>
            <person name="Birren B.W."/>
            <person name="Galagan J.E."/>
            <person name="Torriani S.F."/>
            <person name="McDonald B.A."/>
            <person name="Oliver R.P."/>
        </authorList>
    </citation>
    <scope>NUCLEOTIDE SEQUENCE [LARGE SCALE GENOMIC DNA]</scope>
    <source>
        <strain evidence="2">SN15 / ATCC MYA-4574 / FGSC 10173</strain>
    </source>
</reference>
<dbReference type="PROSITE" id="PS51257">
    <property type="entry name" value="PROKAR_LIPOPROTEIN"/>
    <property type="match status" value="1"/>
</dbReference>
<evidence type="ECO:0000313" key="1">
    <source>
        <dbReference type="EMBL" id="EAT89722.1"/>
    </source>
</evidence>
<accession>Q0UZ23</accession>
<sequence>MASNPPRSFFACPAELQPYSGIILSCKKSKNDFEHEWPKVFNNFLSRTLGGIDLRAMPVKLFRNAHHV</sequence>
<name>Q0UZ23_PHANO</name>
<dbReference type="GeneID" id="5970438"/>
<gene>
    <name evidence="1" type="ORF">SNOG_02991</name>
</gene>